<accession>A0A8A3S272</accession>
<dbReference type="Pfam" id="PF00350">
    <property type="entry name" value="Dynamin_N"/>
    <property type="match status" value="1"/>
</dbReference>
<dbReference type="RefSeq" id="WP_265581553.1">
    <property type="nucleotide sequence ID" value="NZ_CP036172.1"/>
</dbReference>
<dbReference type="SUPFAM" id="SSF52540">
    <property type="entry name" value="P-loop containing nucleoside triphosphate hydrolases"/>
    <property type="match status" value="1"/>
</dbReference>
<gene>
    <name evidence="2" type="ORF">RJ40_01325</name>
</gene>
<dbReference type="InterPro" id="IPR027417">
    <property type="entry name" value="P-loop_NTPase"/>
</dbReference>
<evidence type="ECO:0000313" key="2">
    <source>
        <dbReference type="EMBL" id="QSZ66232.1"/>
    </source>
</evidence>
<dbReference type="GeneID" id="76422955"/>
<dbReference type="InterPro" id="IPR051943">
    <property type="entry name" value="TRAFAC_Dynamin-like_GTPase"/>
</dbReference>
<dbReference type="GO" id="GO:0005525">
    <property type="term" value="F:GTP binding"/>
    <property type="evidence" value="ECO:0007669"/>
    <property type="project" value="InterPro"/>
</dbReference>
<name>A0A8A3S272_9EURY</name>
<dbReference type="Gene3D" id="3.40.50.300">
    <property type="entry name" value="P-loop containing nucleotide triphosphate hydrolases"/>
    <property type="match status" value="1"/>
</dbReference>
<evidence type="ECO:0000259" key="1">
    <source>
        <dbReference type="PROSITE" id="PS51718"/>
    </source>
</evidence>
<dbReference type="PROSITE" id="PS51718">
    <property type="entry name" value="G_DYNAMIN_2"/>
    <property type="match status" value="1"/>
</dbReference>
<dbReference type="PANTHER" id="PTHR43681">
    <property type="entry name" value="TRANSMEMBRANE GTPASE FZO"/>
    <property type="match status" value="1"/>
</dbReference>
<dbReference type="EMBL" id="CP036172">
    <property type="protein sequence ID" value="QSZ66232.1"/>
    <property type="molecule type" value="Genomic_DNA"/>
</dbReference>
<feature type="domain" description="Dynamin-type G" evidence="1">
    <location>
        <begin position="49"/>
        <end position="301"/>
    </location>
</feature>
<reference evidence="2" key="2">
    <citation type="submission" date="2019-02" db="EMBL/GenBank/DDBJ databases">
        <authorList>
            <person name="Chen S.-C."/>
            <person name="Chien H.-H."/>
            <person name="Lai M.-C."/>
        </authorList>
    </citation>
    <scope>NUCLEOTIDE SEQUENCE</scope>
    <source>
        <strain evidence="2">N2F9704</strain>
    </source>
</reference>
<dbReference type="InterPro" id="IPR030381">
    <property type="entry name" value="G_DYNAMIN_dom"/>
</dbReference>
<reference evidence="2" key="1">
    <citation type="journal article" date="2001" name="Int. J. Syst. Evol. Microbiol.">
        <title>Methanofollis aquaemaris sp. nov., a methanogen isolated from an aquaculture fish pond.</title>
        <authorList>
            <person name="Lai M.C."/>
            <person name="Chen S.C."/>
        </authorList>
    </citation>
    <scope>NUCLEOTIDE SEQUENCE</scope>
    <source>
        <strain evidence="2">N2F9704</strain>
    </source>
</reference>
<evidence type="ECO:0000313" key="3">
    <source>
        <dbReference type="Proteomes" id="UP001042704"/>
    </source>
</evidence>
<protein>
    <submittedName>
        <fullName evidence="2">Dynamin family protein</fullName>
    </submittedName>
</protein>
<dbReference type="KEGG" id="maqe:RJ40_01325"/>
<proteinExistence type="predicted"/>
<dbReference type="PANTHER" id="PTHR43681:SF1">
    <property type="entry name" value="SARCALUMENIN"/>
    <property type="match status" value="1"/>
</dbReference>
<dbReference type="InterPro" id="IPR045063">
    <property type="entry name" value="Dynamin_N"/>
</dbReference>
<dbReference type="Proteomes" id="UP001042704">
    <property type="component" value="Chromosome"/>
</dbReference>
<sequence length="592" mass="66321">MQQTLNHEGAPASPRRPETLERAIACVRGLGPDYARYETRLLDLADRLDAGRFHLAVLGQFKRGKSTLLNALIGEDVLPRGVVPLTAVPTVVTYGARREVRVRFEDEGEEKVVQAGDAEEMRAVLLEYVAEDRNPGNEKHVASVEVVHPAPLLEDVVLIDTPGIGSTHRHNTETTLALLPRCDAALFLLSADPPITEVEVGFLREVRHAVPRLFFLLNKVDYLSEDEQETAVAFLREVLAGETGEDGEDLTIFSVSARTGLRAREEGDEEAWRQSGLDAVVDHLVTFLVHEKEDVLCEAMERRARTVVDELRFHLELELRSHETPLEDLEEKCQVFDAVITEAEEKRQAIADQIEGDHRRVNALLEAEAGRLRESAIARLDEVAFEALRTSPQGRLDEQAAIDALAAFIPDYFSALLAETTALVDGDLAARLQRHQDQVDGLVESVRQEAATLFAVPTPARPRREIYVVEREPFWVLRKHWGSVLSPVGADLIERAMPSRLRARRMRARLTDQIERLALYNVENLRWATRQNIDAAFRRFKEDLDTELDEAVQVTGTAVRTASARRDREIEETAGEITRLKDALALVAVIQG</sequence>
<keyword evidence="3" id="KW-1185">Reference proteome</keyword>
<dbReference type="AlphaFoldDB" id="A0A8A3S272"/>
<dbReference type="CDD" id="cd09912">
    <property type="entry name" value="DLP_2"/>
    <property type="match status" value="1"/>
</dbReference>
<organism evidence="2 3">
    <name type="scientific">Methanofollis aquaemaris</name>
    <dbReference type="NCBI Taxonomy" id="126734"/>
    <lineage>
        <taxon>Archaea</taxon>
        <taxon>Methanobacteriati</taxon>
        <taxon>Methanobacteriota</taxon>
        <taxon>Stenosarchaea group</taxon>
        <taxon>Methanomicrobia</taxon>
        <taxon>Methanomicrobiales</taxon>
        <taxon>Methanomicrobiaceae</taxon>
        <taxon>Methanofollis</taxon>
    </lineage>
</organism>